<reference evidence="2 3" key="1">
    <citation type="submission" date="2016-09" db="EMBL/GenBank/DDBJ databases">
        <title>Extensive genetic diversity and differential bi-allelic expression allows diatom success in the polar Southern Ocean.</title>
        <authorList>
            <consortium name="DOE Joint Genome Institute"/>
            <person name="Mock T."/>
            <person name="Otillar R.P."/>
            <person name="Strauss J."/>
            <person name="Dupont C."/>
            <person name="Frickenhaus S."/>
            <person name="Maumus F."/>
            <person name="Mcmullan M."/>
            <person name="Sanges R."/>
            <person name="Schmutz J."/>
            <person name="Toseland A."/>
            <person name="Valas R."/>
            <person name="Veluchamy A."/>
            <person name="Ward B.J."/>
            <person name="Allen A."/>
            <person name="Barry K."/>
            <person name="Falciatore A."/>
            <person name="Ferrante M."/>
            <person name="Fortunato A.E."/>
            <person name="Gloeckner G."/>
            <person name="Gruber A."/>
            <person name="Hipkin R."/>
            <person name="Janech M."/>
            <person name="Kroth P."/>
            <person name="Leese F."/>
            <person name="Lindquist E."/>
            <person name="Lyon B.R."/>
            <person name="Martin J."/>
            <person name="Mayer C."/>
            <person name="Parker M."/>
            <person name="Quesneville H."/>
            <person name="Raymond J."/>
            <person name="Uhlig C."/>
            <person name="Valentin K.U."/>
            <person name="Worden A.Z."/>
            <person name="Armbrust E.V."/>
            <person name="Bowler C."/>
            <person name="Green B."/>
            <person name="Moulton V."/>
            <person name="Van Oosterhout C."/>
            <person name="Grigoriev I."/>
        </authorList>
    </citation>
    <scope>NUCLEOTIDE SEQUENCE [LARGE SCALE GENOMIC DNA]</scope>
    <source>
        <strain evidence="2 3">CCMP1102</strain>
    </source>
</reference>
<dbReference type="AlphaFoldDB" id="A0A1E7FT96"/>
<protein>
    <submittedName>
        <fullName evidence="2">Uncharacterized protein</fullName>
    </submittedName>
</protein>
<feature type="region of interest" description="Disordered" evidence="1">
    <location>
        <begin position="16"/>
        <end position="35"/>
    </location>
</feature>
<dbReference type="OrthoDB" id="10620103at2759"/>
<dbReference type="EMBL" id="KV784354">
    <property type="protein sequence ID" value="OEU21378.1"/>
    <property type="molecule type" value="Genomic_DNA"/>
</dbReference>
<feature type="region of interest" description="Disordered" evidence="1">
    <location>
        <begin position="108"/>
        <end position="134"/>
    </location>
</feature>
<dbReference type="Proteomes" id="UP000095751">
    <property type="component" value="Unassembled WGS sequence"/>
</dbReference>
<dbReference type="KEGG" id="fcy:FRACYDRAFT_235002"/>
<proteinExistence type="predicted"/>
<evidence type="ECO:0000256" key="1">
    <source>
        <dbReference type="SAM" id="MobiDB-lite"/>
    </source>
</evidence>
<feature type="compositionally biased region" description="Acidic residues" evidence="1">
    <location>
        <begin position="123"/>
        <end position="134"/>
    </location>
</feature>
<evidence type="ECO:0000313" key="2">
    <source>
        <dbReference type="EMBL" id="OEU21378.1"/>
    </source>
</evidence>
<sequence length="353" mass="39810">MDVVIGGGIPVVNVDCNNDDGVGSSGDDDDNNRNDNNKTAPCQCLLLEFLPRELLTQSILGGRYLNGNDLSNFWCAATAMSTKKIIRSSTIEDIIRIVRHRRTLLTSEEQTTLTNMEERNSNEEQDNDQDNEDDNVTNCDYARRLIFGNLSAIDYCENVPSNLIWCGILQFRSKGYGNKEGKIQVVLVTHPRRWSVEQTRLWRNATTTMTTTTTTSSSKTTMMHNNETTAAAITVDVIPYNFVPVGPRRGRLVGVTKSDRRSLRQLSQELDETELVGRFACTNSGRRSAHNHNDIRGGFNVKLISFAQGQRQLDHMFRQGREPGEENSRSIRIAETPLALRDTMREYNKLCTL</sequence>
<keyword evidence="3" id="KW-1185">Reference proteome</keyword>
<dbReference type="InParanoid" id="A0A1E7FT96"/>
<accession>A0A1E7FT96</accession>
<evidence type="ECO:0000313" key="3">
    <source>
        <dbReference type="Proteomes" id="UP000095751"/>
    </source>
</evidence>
<gene>
    <name evidence="2" type="ORF">FRACYDRAFT_235002</name>
</gene>
<name>A0A1E7FT96_9STRA</name>
<organism evidence="2 3">
    <name type="scientific">Fragilariopsis cylindrus CCMP1102</name>
    <dbReference type="NCBI Taxonomy" id="635003"/>
    <lineage>
        <taxon>Eukaryota</taxon>
        <taxon>Sar</taxon>
        <taxon>Stramenopiles</taxon>
        <taxon>Ochrophyta</taxon>
        <taxon>Bacillariophyta</taxon>
        <taxon>Bacillariophyceae</taxon>
        <taxon>Bacillariophycidae</taxon>
        <taxon>Bacillariales</taxon>
        <taxon>Bacillariaceae</taxon>
        <taxon>Fragilariopsis</taxon>
    </lineage>
</organism>